<accession>A0A7J7QWC5</accession>
<dbReference type="VEuPathDB" id="HostDB:GeneID_118655603"/>
<proteinExistence type="predicted"/>
<protein>
    <submittedName>
        <fullName evidence="3">MORN repeat containing 1</fullName>
    </submittedName>
</protein>
<dbReference type="Gene3D" id="2.20.110.10">
    <property type="entry name" value="Histone H3 K4-specific methyltransferase SET7/9 N-terminal domain"/>
    <property type="match status" value="3"/>
</dbReference>
<dbReference type="Pfam" id="PF02493">
    <property type="entry name" value="MORN"/>
    <property type="match status" value="8"/>
</dbReference>
<feature type="region of interest" description="Disordered" evidence="2">
    <location>
        <begin position="1"/>
        <end position="27"/>
    </location>
</feature>
<evidence type="ECO:0000256" key="2">
    <source>
        <dbReference type="SAM" id="MobiDB-lite"/>
    </source>
</evidence>
<feature type="compositionally biased region" description="Low complexity" evidence="2">
    <location>
        <begin position="1"/>
        <end position="13"/>
    </location>
</feature>
<feature type="compositionally biased region" description="Low complexity" evidence="2">
    <location>
        <begin position="394"/>
        <end position="422"/>
    </location>
</feature>
<dbReference type="SMART" id="SM00698">
    <property type="entry name" value="MORN"/>
    <property type="match status" value="7"/>
</dbReference>
<feature type="region of interest" description="Disordered" evidence="2">
    <location>
        <begin position="306"/>
        <end position="341"/>
    </location>
</feature>
<dbReference type="EMBL" id="JABWUV010000048">
    <property type="protein sequence ID" value="KAF6268162.1"/>
    <property type="molecule type" value="Genomic_DNA"/>
</dbReference>
<keyword evidence="4" id="KW-1185">Reference proteome</keyword>
<evidence type="ECO:0000256" key="1">
    <source>
        <dbReference type="ARBA" id="ARBA00022737"/>
    </source>
</evidence>
<keyword evidence="1" id="KW-0677">Repeat</keyword>
<dbReference type="Proteomes" id="UP000527355">
    <property type="component" value="Unassembled WGS sequence"/>
</dbReference>
<feature type="region of interest" description="Disordered" evidence="2">
    <location>
        <begin position="359"/>
        <end position="422"/>
    </location>
</feature>
<reference evidence="3 4" key="1">
    <citation type="journal article" date="2020" name="Nature">
        <title>Six reference-quality genomes reveal evolution of bat adaptations.</title>
        <authorList>
            <person name="Jebb D."/>
            <person name="Huang Z."/>
            <person name="Pippel M."/>
            <person name="Hughes G.M."/>
            <person name="Lavrichenko K."/>
            <person name="Devanna P."/>
            <person name="Winkler S."/>
            <person name="Jermiin L.S."/>
            <person name="Skirmuntt E.C."/>
            <person name="Katzourakis A."/>
            <person name="Burkitt-Gray L."/>
            <person name="Ray D.A."/>
            <person name="Sullivan K.A.M."/>
            <person name="Roscito J.G."/>
            <person name="Kirilenko B.M."/>
            <person name="Davalos L.M."/>
            <person name="Corthals A.P."/>
            <person name="Power M.L."/>
            <person name="Jones G."/>
            <person name="Ransome R.D."/>
            <person name="Dechmann D.K.N."/>
            <person name="Locatelli A.G."/>
            <person name="Puechmaille S.J."/>
            <person name="Fedrigo O."/>
            <person name="Jarvis E.D."/>
            <person name="Hiller M."/>
            <person name="Vernes S.C."/>
            <person name="Myers E.W."/>
            <person name="Teeling E.C."/>
        </authorList>
    </citation>
    <scope>NUCLEOTIDE SEQUENCE [LARGE SCALE GENOMIC DNA]</scope>
    <source>
        <strain evidence="3">MMyoMyo1</strain>
        <tissue evidence="3">Flight muscle</tissue>
    </source>
</reference>
<feature type="region of interest" description="Disordered" evidence="2">
    <location>
        <begin position="452"/>
        <end position="490"/>
    </location>
</feature>
<organism evidence="3 4">
    <name type="scientific">Myotis myotis</name>
    <name type="common">Greater mouse-eared bat</name>
    <name type="synonym">Vespertilio myotis</name>
    <dbReference type="NCBI Taxonomy" id="51298"/>
    <lineage>
        <taxon>Eukaryota</taxon>
        <taxon>Metazoa</taxon>
        <taxon>Chordata</taxon>
        <taxon>Craniata</taxon>
        <taxon>Vertebrata</taxon>
        <taxon>Euteleostomi</taxon>
        <taxon>Mammalia</taxon>
        <taxon>Eutheria</taxon>
        <taxon>Laurasiatheria</taxon>
        <taxon>Chiroptera</taxon>
        <taxon>Yangochiroptera</taxon>
        <taxon>Vespertilionidae</taxon>
        <taxon>Myotis</taxon>
    </lineage>
</organism>
<comment type="caution">
    <text evidence="3">The sequence shown here is derived from an EMBL/GenBank/DDBJ whole genome shotgun (WGS) entry which is preliminary data.</text>
</comment>
<dbReference type="PANTHER" id="PTHR23084">
    <property type="entry name" value="PHOSPHATIDYLINOSITOL-4-PHOSPHATE 5-KINASE RELATED"/>
    <property type="match status" value="1"/>
</dbReference>
<dbReference type="SUPFAM" id="SSF82185">
    <property type="entry name" value="Histone H3 K4-specific methyltransferase SET7/9 N-terminal domain"/>
    <property type="match status" value="3"/>
</dbReference>
<dbReference type="InterPro" id="IPR003409">
    <property type="entry name" value="MORN"/>
</dbReference>
<gene>
    <name evidence="3" type="ORF">mMyoMyo1_013217</name>
</gene>
<dbReference type="AlphaFoldDB" id="A0A7J7QWC5"/>
<sequence length="490" mass="52118">MAAASQGSRSSRPQRPDPQGRPPQDGYGVYTYPNSFFRYEGEWKGGKTHGRGKLLFKDGSYYEGQFADGEIMGRGCRHWAASGNTYSGQFVFGEPQGHGVMEYKAGGRYEGELCHGMREGHGRLVDQDGRVYCGSFHNNKRHGRGHMAFPNGDEYDGDWVRDQRQGHGVLRCADGSTYEGQWHSGVRSGLGSMAHCSGLVYRGMWINGHPVGRAARTVILGPEVMDVARGASFTVRVQLLQDNGAVATSEDGRALRITAGVRYVQLPAFSEVSFFTVDAGRREAPIQTPFGFQCIPYPLSGLEPGAANASLPTGDPEVARTPDASCGQGDAPGGLPAGRRGSCCPEGCRRAERGCAQFEDVRLGPPPPGYHPVPFLDGPHQDASGRPGGGLSPGTGTPTTQDPPGGSRPNGAAEAEPGTEAPPGEYVIMIQDVTTPPFLGRRLPTAFKHLRVSARGPASSAPALERAPEPGPRRAAHPRGQASPPDTTSS</sequence>
<dbReference type="PANTHER" id="PTHR23084:SF263">
    <property type="entry name" value="MORN REPEAT-CONTAINING PROTEIN 1"/>
    <property type="match status" value="1"/>
</dbReference>
<evidence type="ECO:0000313" key="4">
    <source>
        <dbReference type="Proteomes" id="UP000527355"/>
    </source>
</evidence>
<evidence type="ECO:0000313" key="3">
    <source>
        <dbReference type="EMBL" id="KAF6268162.1"/>
    </source>
</evidence>
<name>A0A7J7QWC5_MYOMY</name>